<dbReference type="SUPFAM" id="SSF51182">
    <property type="entry name" value="RmlC-like cupins"/>
    <property type="match status" value="1"/>
</dbReference>
<sequence>MALVLHGSLVIRKSDGDFTYNSGDIFHLECNQPHSEVFGEHGVRYLVGRK</sequence>
<comment type="caution">
    <text evidence="1">The sequence shown here is derived from an EMBL/GenBank/DDBJ whole genome shotgun (WGS) entry which is preliminary data.</text>
</comment>
<dbReference type="AlphaFoldDB" id="A0A3M3X183"/>
<protein>
    <recommendedName>
        <fullName evidence="3">Transcriptional regulator</fullName>
    </recommendedName>
</protein>
<evidence type="ECO:0000313" key="2">
    <source>
        <dbReference type="Proteomes" id="UP000274541"/>
    </source>
</evidence>
<name>A0A3M3X183_PSEAP</name>
<dbReference type="EMBL" id="RBPX01000224">
    <property type="protein sequence ID" value="RMO63424.1"/>
    <property type="molecule type" value="Genomic_DNA"/>
</dbReference>
<dbReference type="InterPro" id="IPR011051">
    <property type="entry name" value="RmlC_Cupin_sf"/>
</dbReference>
<reference evidence="1 2" key="1">
    <citation type="submission" date="2018-08" db="EMBL/GenBank/DDBJ databases">
        <title>Recombination of ecologically and evolutionarily significant loci maintains genetic cohesion in the Pseudomonas syringae species complex.</title>
        <authorList>
            <person name="Dillon M."/>
            <person name="Thakur S."/>
            <person name="Almeida R.N.D."/>
            <person name="Weir B.S."/>
            <person name="Guttman D.S."/>
        </authorList>
    </citation>
    <scope>NUCLEOTIDE SEQUENCE [LARGE SCALE GENOMIC DNA]</scope>
    <source>
        <strain evidence="1 2">ICMP 4388</strain>
    </source>
</reference>
<dbReference type="Proteomes" id="UP000274541">
    <property type="component" value="Unassembled WGS sequence"/>
</dbReference>
<proteinExistence type="predicted"/>
<organism evidence="1 2">
    <name type="scientific">Pseudomonas syringae pv. aptata</name>
    <dbReference type="NCBI Taxonomy" id="83167"/>
    <lineage>
        <taxon>Bacteria</taxon>
        <taxon>Pseudomonadati</taxon>
        <taxon>Pseudomonadota</taxon>
        <taxon>Gammaproteobacteria</taxon>
        <taxon>Pseudomonadales</taxon>
        <taxon>Pseudomonadaceae</taxon>
        <taxon>Pseudomonas</taxon>
        <taxon>Pseudomonas syringae</taxon>
    </lineage>
</organism>
<accession>A0A3M3X183</accession>
<evidence type="ECO:0008006" key="3">
    <source>
        <dbReference type="Google" id="ProtNLM"/>
    </source>
</evidence>
<evidence type="ECO:0000313" key="1">
    <source>
        <dbReference type="EMBL" id="RMO63424.1"/>
    </source>
</evidence>
<gene>
    <name evidence="1" type="ORF">ALQ37_05051</name>
</gene>